<keyword evidence="3" id="KW-1185">Reference proteome</keyword>
<dbReference type="Proteomes" id="UP001589605">
    <property type="component" value="Unassembled WGS sequence"/>
</dbReference>
<dbReference type="EMBL" id="JBHMEZ010000013">
    <property type="protein sequence ID" value="MFB9054548.1"/>
    <property type="molecule type" value="Genomic_DNA"/>
</dbReference>
<reference evidence="2 3" key="1">
    <citation type="submission" date="2024-09" db="EMBL/GenBank/DDBJ databases">
        <authorList>
            <person name="Sun Q."/>
            <person name="Mori K."/>
        </authorList>
    </citation>
    <scope>NUCLEOTIDE SEQUENCE [LARGE SCALE GENOMIC DNA]</scope>
    <source>
        <strain evidence="2 3">CECT 8286</strain>
    </source>
</reference>
<evidence type="ECO:0000313" key="3">
    <source>
        <dbReference type="Proteomes" id="UP001589605"/>
    </source>
</evidence>
<keyword evidence="2" id="KW-0808">Transferase</keyword>
<accession>A0ABV5F5X4</accession>
<feature type="domain" description="Polysaccharide pyruvyl transferase" evidence="1">
    <location>
        <begin position="16"/>
        <end position="318"/>
    </location>
</feature>
<dbReference type="InterPro" id="IPR007345">
    <property type="entry name" value="Polysacch_pyruvyl_Trfase"/>
</dbReference>
<proteinExistence type="predicted"/>
<evidence type="ECO:0000313" key="2">
    <source>
        <dbReference type="EMBL" id="MFB9054548.1"/>
    </source>
</evidence>
<dbReference type="GO" id="GO:0016740">
    <property type="term" value="F:transferase activity"/>
    <property type="evidence" value="ECO:0007669"/>
    <property type="project" value="UniProtKB-KW"/>
</dbReference>
<protein>
    <submittedName>
        <fullName evidence="2">Polysaccharide pyruvyl transferase family protein</fullName>
    </submittedName>
</protein>
<dbReference type="RefSeq" id="WP_382384187.1">
    <property type="nucleotide sequence ID" value="NZ_JBHMEZ010000013.1"/>
</dbReference>
<comment type="caution">
    <text evidence="2">The sequence shown here is derived from an EMBL/GenBank/DDBJ whole genome shotgun (WGS) entry which is preliminary data.</text>
</comment>
<evidence type="ECO:0000259" key="1">
    <source>
        <dbReference type="Pfam" id="PF04230"/>
    </source>
</evidence>
<dbReference type="Pfam" id="PF04230">
    <property type="entry name" value="PS_pyruv_trans"/>
    <property type="match status" value="1"/>
</dbReference>
<sequence>MDKKEIYILSASDRFNYGDLLFPIIAKKALASDEFTFFNVGCVRSDLSNIGALPTCSYDILYKNASSNASKVILVAGGEVLMANWSRLYSFIWPFYFKLYEKARIRKKLSLLEKFTIKLKGHKDNIWPFIPSGTKISDNYSLVFNAVGGNNISSEKNNTKISKALNASLFFSAREQKTYNALSTNFNINDLRLSPDSAIIMSDYFKFDAVVQEEYIAFQIGHHKNGNSLDLINEQLKLLSQETGLPIYFVSIGNCPGHDDMDSLNYLAERAEYANKVIDPVSVEYIMEVIAKSKLFMGTSLHGVITSMSFETPFVALNPKIDKLKDYIDTWISAPFNRISEFKNIKEEAMLRLNCENKEDILKDSITKQKDLIKNNFIEIKNRIESL</sequence>
<organism evidence="2 3">
    <name type="scientific">Formosa undariae</name>
    <dbReference type="NCBI Taxonomy" id="1325436"/>
    <lineage>
        <taxon>Bacteria</taxon>
        <taxon>Pseudomonadati</taxon>
        <taxon>Bacteroidota</taxon>
        <taxon>Flavobacteriia</taxon>
        <taxon>Flavobacteriales</taxon>
        <taxon>Flavobacteriaceae</taxon>
        <taxon>Formosa</taxon>
    </lineage>
</organism>
<name>A0ABV5F5X4_9FLAO</name>
<gene>
    <name evidence="2" type="ORF">ACFFVB_15770</name>
</gene>